<organism evidence="1 2">
    <name type="scientific">Candidatus Methylacidithermus pantelleriae</name>
    <dbReference type="NCBI Taxonomy" id="2744239"/>
    <lineage>
        <taxon>Bacteria</taxon>
        <taxon>Pseudomonadati</taxon>
        <taxon>Verrucomicrobiota</taxon>
        <taxon>Methylacidiphilae</taxon>
        <taxon>Methylacidiphilales</taxon>
        <taxon>Methylacidiphilaceae</taxon>
        <taxon>Candidatus Methylacidithermus</taxon>
    </lineage>
</organism>
<evidence type="ECO:0000313" key="1">
    <source>
        <dbReference type="EMBL" id="CAF0702472.1"/>
    </source>
</evidence>
<dbReference type="EMBL" id="CAJNOB010000045">
    <property type="protein sequence ID" value="CAF0702472.1"/>
    <property type="molecule type" value="Genomic_DNA"/>
</dbReference>
<dbReference type="Proteomes" id="UP000663859">
    <property type="component" value="Unassembled WGS sequence"/>
</dbReference>
<sequence length="29" mass="3175">MRPRLALGWQETPREVGGVGRGAAMFAPY</sequence>
<reference evidence="1" key="1">
    <citation type="submission" date="2021-02" db="EMBL/GenBank/DDBJ databases">
        <authorList>
            <person name="Cremers G."/>
            <person name="Picone N."/>
        </authorList>
    </citation>
    <scope>NUCLEOTIDE SEQUENCE</scope>
    <source>
        <strain evidence="1">PQ17</strain>
    </source>
</reference>
<dbReference type="AlphaFoldDB" id="A0A8J2BML8"/>
<gene>
    <name evidence="1" type="ORF">MPNT_50086</name>
</gene>
<protein>
    <submittedName>
        <fullName evidence="1">Uncharacterized protein</fullName>
    </submittedName>
</protein>
<name>A0A8J2BML8_9BACT</name>
<keyword evidence="2" id="KW-1185">Reference proteome</keyword>
<comment type="caution">
    <text evidence="1">The sequence shown here is derived from an EMBL/GenBank/DDBJ whole genome shotgun (WGS) entry which is preliminary data.</text>
</comment>
<proteinExistence type="predicted"/>
<accession>A0A8J2BML8</accession>
<evidence type="ECO:0000313" key="2">
    <source>
        <dbReference type="Proteomes" id="UP000663859"/>
    </source>
</evidence>